<keyword evidence="1" id="KW-0472">Membrane</keyword>
<evidence type="ECO:0000256" key="1">
    <source>
        <dbReference type="SAM" id="Phobius"/>
    </source>
</evidence>
<feature type="transmembrane region" description="Helical" evidence="1">
    <location>
        <begin position="85"/>
        <end position="102"/>
    </location>
</feature>
<keyword evidence="3" id="KW-1185">Reference proteome</keyword>
<dbReference type="RefSeq" id="WP_006885782.1">
    <property type="nucleotide sequence ID" value="NZ_AOIU01000047.1"/>
</dbReference>
<gene>
    <name evidence="2" type="ORF">C475_20597</name>
</gene>
<feature type="transmembrane region" description="Helical" evidence="1">
    <location>
        <begin position="108"/>
        <end position="126"/>
    </location>
</feature>
<dbReference type="Proteomes" id="UP000011626">
    <property type="component" value="Unassembled WGS sequence"/>
</dbReference>
<dbReference type="STRING" id="797114.C475_20597"/>
<proteinExistence type="predicted"/>
<protein>
    <submittedName>
        <fullName evidence="2">Uncharacterized protein</fullName>
    </submittedName>
</protein>
<reference evidence="2 3" key="1">
    <citation type="journal article" date="2014" name="PLoS Genet.">
        <title>Phylogenetically driven sequencing of extremely halophilic archaea reveals strategies for static and dynamic osmo-response.</title>
        <authorList>
            <person name="Becker E.A."/>
            <person name="Seitzer P.M."/>
            <person name="Tritt A."/>
            <person name="Larsen D."/>
            <person name="Krusor M."/>
            <person name="Yao A.I."/>
            <person name="Wu D."/>
            <person name="Madern D."/>
            <person name="Eisen J.A."/>
            <person name="Darling A.E."/>
            <person name="Facciotti M.T."/>
        </authorList>
    </citation>
    <scope>NUCLEOTIDE SEQUENCE [LARGE SCALE GENOMIC DNA]</scope>
    <source>
        <strain evidence="2 3">2-9-1</strain>
    </source>
</reference>
<keyword evidence="1" id="KW-1133">Transmembrane helix</keyword>
<evidence type="ECO:0000313" key="2">
    <source>
        <dbReference type="EMBL" id="ELZ20211.1"/>
    </source>
</evidence>
<accession>M0CA87</accession>
<sequence length="141" mass="14732">MELENIPDTFEYPAGQECQVNAGACQFEVDYLCHECGRQLCENCGIGITHQPQLFKYAGVGAGDGDRIQAHCPDCASGHGWNSTVLAAAGIAVALGVMLLWLVGGSSIPVAVIGLALLGAGSYLGYNEYGLKKERPLGDGS</sequence>
<keyword evidence="1" id="KW-0812">Transmembrane</keyword>
<dbReference type="AlphaFoldDB" id="M0CA87"/>
<dbReference type="EMBL" id="AOIU01000047">
    <property type="protein sequence ID" value="ELZ20211.1"/>
    <property type="molecule type" value="Genomic_DNA"/>
</dbReference>
<organism evidence="2 3">
    <name type="scientific">Halosimplex carlsbadense 2-9-1</name>
    <dbReference type="NCBI Taxonomy" id="797114"/>
    <lineage>
        <taxon>Archaea</taxon>
        <taxon>Methanobacteriati</taxon>
        <taxon>Methanobacteriota</taxon>
        <taxon>Stenosarchaea group</taxon>
        <taxon>Halobacteria</taxon>
        <taxon>Halobacteriales</taxon>
        <taxon>Haloarculaceae</taxon>
        <taxon>Halosimplex</taxon>
    </lineage>
</organism>
<evidence type="ECO:0000313" key="3">
    <source>
        <dbReference type="Proteomes" id="UP000011626"/>
    </source>
</evidence>
<name>M0CA87_9EURY</name>
<comment type="caution">
    <text evidence="2">The sequence shown here is derived from an EMBL/GenBank/DDBJ whole genome shotgun (WGS) entry which is preliminary data.</text>
</comment>